<organism evidence="2 3">
    <name type="scientific">Cimex lectularius</name>
    <name type="common">Bed bug</name>
    <name type="synonym">Acanthia lectularia</name>
    <dbReference type="NCBI Taxonomy" id="79782"/>
    <lineage>
        <taxon>Eukaryota</taxon>
        <taxon>Metazoa</taxon>
        <taxon>Ecdysozoa</taxon>
        <taxon>Arthropoda</taxon>
        <taxon>Hexapoda</taxon>
        <taxon>Insecta</taxon>
        <taxon>Pterygota</taxon>
        <taxon>Neoptera</taxon>
        <taxon>Paraneoptera</taxon>
        <taxon>Hemiptera</taxon>
        <taxon>Heteroptera</taxon>
        <taxon>Panheteroptera</taxon>
        <taxon>Cimicomorpha</taxon>
        <taxon>Cimicidae</taxon>
        <taxon>Cimex</taxon>
    </lineage>
</organism>
<feature type="region of interest" description="Disordered" evidence="1">
    <location>
        <begin position="105"/>
        <end position="127"/>
    </location>
</feature>
<dbReference type="EnsemblMetazoa" id="XM_014385888.2">
    <property type="protein sequence ID" value="XP_014241374.1"/>
    <property type="gene ID" value="LOC106662080"/>
</dbReference>
<dbReference type="Proteomes" id="UP000494040">
    <property type="component" value="Unassembled WGS sequence"/>
</dbReference>
<dbReference type="AlphaFoldDB" id="A0A8I6R8U0"/>
<feature type="region of interest" description="Disordered" evidence="1">
    <location>
        <begin position="1"/>
        <end position="25"/>
    </location>
</feature>
<proteinExistence type="predicted"/>
<dbReference type="OrthoDB" id="10538417at2759"/>
<reference evidence="2" key="1">
    <citation type="submission" date="2022-01" db="UniProtKB">
        <authorList>
            <consortium name="EnsemblMetazoa"/>
        </authorList>
    </citation>
    <scope>IDENTIFICATION</scope>
</reference>
<evidence type="ECO:0000313" key="3">
    <source>
        <dbReference type="Proteomes" id="UP000494040"/>
    </source>
</evidence>
<evidence type="ECO:0000313" key="2">
    <source>
        <dbReference type="EnsemblMetazoa" id="XP_014241374.1"/>
    </source>
</evidence>
<dbReference type="RefSeq" id="XP_014241373.1">
    <property type="nucleotide sequence ID" value="XM_014385887.2"/>
</dbReference>
<sequence>MKKMAYPSGSIKVAEDLNSGDSSKIEETPLNVYNRTTFCSNLKGMAQDEFDHSSQTHCRKILFEESPSVTDLMMIREESNCHQEGIKVVYIHSDDFDDYDVEEIDSESGEFEENKLDHRQSADITKS</sequence>
<evidence type="ECO:0000256" key="1">
    <source>
        <dbReference type="SAM" id="MobiDB-lite"/>
    </source>
</evidence>
<accession>A0A8I6R8U0</accession>
<name>A0A8I6R8U0_CIMLE</name>
<dbReference type="EnsemblMetazoa" id="XM_014385887.2">
    <property type="protein sequence ID" value="XP_014241373.1"/>
    <property type="gene ID" value="LOC106662080"/>
</dbReference>
<dbReference type="GeneID" id="106662080"/>
<protein>
    <submittedName>
        <fullName evidence="2">Uncharacterized protein</fullName>
    </submittedName>
</protein>
<keyword evidence="3" id="KW-1185">Reference proteome</keyword>
<feature type="compositionally biased region" description="Basic and acidic residues" evidence="1">
    <location>
        <begin position="112"/>
        <end position="127"/>
    </location>
</feature>
<dbReference type="KEGG" id="clec:106662080"/>
<dbReference type="RefSeq" id="XP_014241374.1">
    <property type="nucleotide sequence ID" value="XM_014385888.2"/>
</dbReference>